<dbReference type="Pfam" id="PF12867">
    <property type="entry name" value="DinB_2"/>
    <property type="match status" value="1"/>
</dbReference>
<feature type="domain" description="DinB-like" evidence="5">
    <location>
        <begin position="20"/>
        <end position="128"/>
    </location>
</feature>
<sequence length="426" mass="47371">MTLTAARAPLRRGRTCGAYADVRDHSRRLAEPLSDADATVQSMPDASPAKWHLAHTTWFFETMILKPHLPGYREFSPVFGYLFNSYYETLGARHPRPKRGMLTRPALDEIMAYRAHVDEAMERLLSGDPSAEVETLAELGRHHEQQHQELLLTDILHLFAQSPVRPAYREAGPALASEGAAPEAAWLGFEGGVVEIGHDGDGFAYDCEGPRHRALIEPFRIADRLVTNGEWLAFMADGGYRSPLLWLADGWAQVGAEGWSAPLHWEQTDGVWRVMTLNGLQPVDPDAPVAHVSYFEADAFAAWSDKRLPTEQEWEHAVRVSGAEPPVDVGDPLARLRPRPAGEGAGLKQAFGEVWQWTRSPFSPYPRFRPAPGAVGEYNGKFMCGPFVLRGSSLATPPGHARASYRNFFLPDKRWQFSGLRLAEDA</sequence>
<comment type="caution">
    <text evidence="6">The sequence shown here is derived from an EMBL/GenBank/DDBJ whole genome shotgun (WGS) entry which is preliminary data.</text>
</comment>
<comment type="pathway">
    <text evidence="3">Amino-acid biosynthesis; ergothioneine biosynthesis.</text>
</comment>
<dbReference type="NCBIfam" id="TIGR03440">
    <property type="entry name" value="egtB_TIGR03440"/>
    <property type="match status" value="1"/>
</dbReference>
<accession>A0ABW3ZA50</accession>
<organism evidence="6 7">
    <name type="scientific">Methylopila musalis</name>
    <dbReference type="NCBI Taxonomy" id="1134781"/>
    <lineage>
        <taxon>Bacteria</taxon>
        <taxon>Pseudomonadati</taxon>
        <taxon>Pseudomonadota</taxon>
        <taxon>Alphaproteobacteria</taxon>
        <taxon>Hyphomicrobiales</taxon>
        <taxon>Methylopilaceae</taxon>
        <taxon>Methylopila</taxon>
    </lineage>
</organism>
<dbReference type="Pfam" id="PF03781">
    <property type="entry name" value="FGE-sulfatase"/>
    <property type="match status" value="1"/>
</dbReference>
<dbReference type="InterPro" id="IPR005532">
    <property type="entry name" value="SUMF_dom"/>
</dbReference>
<proteinExistence type="predicted"/>
<keyword evidence="7" id="KW-1185">Reference proteome</keyword>
<evidence type="ECO:0000256" key="3">
    <source>
        <dbReference type="ARBA" id="ARBA00037882"/>
    </source>
</evidence>
<evidence type="ECO:0000259" key="4">
    <source>
        <dbReference type="Pfam" id="PF03781"/>
    </source>
</evidence>
<evidence type="ECO:0000256" key="2">
    <source>
        <dbReference type="ARBA" id="ARBA00023004"/>
    </source>
</evidence>
<evidence type="ECO:0000313" key="6">
    <source>
        <dbReference type="EMBL" id="MFD1332955.1"/>
    </source>
</evidence>
<dbReference type="EMBL" id="JBHTMX010000144">
    <property type="protein sequence ID" value="MFD1332955.1"/>
    <property type="molecule type" value="Genomic_DNA"/>
</dbReference>
<name>A0ABW3ZA50_9HYPH</name>
<dbReference type="InterPro" id="IPR016187">
    <property type="entry name" value="CTDL_fold"/>
</dbReference>
<protein>
    <submittedName>
        <fullName evidence="6">Ergothioneine biosynthesis protein EgtB</fullName>
    </submittedName>
</protein>
<dbReference type="Proteomes" id="UP001597171">
    <property type="component" value="Unassembled WGS sequence"/>
</dbReference>
<feature type="domain" description="Sulfatase-modifying factor enzyme-like" evidence="4">
    <location>
        <begin position="186"/>
        <end position="423"/>
    </location>
</feature>
<keyword evidence="1" id="KW-0560">Oxidoreductase</keyword>
<dbReference type="InterPro" id="IPR024775">
    <property type="entry name" value="DinB-like"/>
</dbReference>
<dbReference type="PANTHER" id="PTHR23150">
    <property type="entry name" value="SULFATASE MODIFYING FACTOR 1, 2"/>
    <property type="match status" value="1"/>
</dbReference>
<gene>
    <name evidence="6" type="primary">egtB</name>
    <name evidence="6" type="ORF">ACFQ4O_13195</name>
</gene>
<dbReference type="InterPro" id="IPR017806">
    <property type="entry name" value="EgtB"/>
</dbReference>
<keyword evidence="2" id="KW-0408">Iron</keyword>
<reference evidence="7" key="1">
    <citation type="journal article" date="2019" name="Int. J. Syst. Evol. Microbiol.">
        <title>The Global Catalogue of Microorganisms (GCM) 10K type strain sequencing project: providing services to taxonomists for standard genome sequencing and annotation.</title>
        <authorList>
            <consortium name="The Broad Institute Genomics Platform"/>
            <consortium name="The Broad Institute Genome Sequencing Center for Infectious Disease"/>
            <person name="Wu L."/>
            <person name="Ma J."/>
        </authorList>
    </citation>
    <scope>NUCLEOTIDE SEQUENCE [LARGE SCALE GENOMIC DNA]</scope>
    <source>
        <strain evidence="7">CCUG 61696</strain>
    </source>
</reference>
<evidence type="ECO:0000313" key="7">
    <source>
        <dbReference type="Proteomes" id="UP001597171"/>
    </source>
</evidence>
<dbReference type="Gene3D" id="3.90.1580.10">
    <property type="entry name" value="paralog of FGE (formylglycine-generating enzyme)"/>
    <property type="match status" value="1"/>
</dbReference>
<dbReference type="InterPro" id="IPR051043">
    <property type="entry name" value="Sulfatase_Mod_Factor_Kinase"/>
</dbReference>
<evidence type="ECO:0000256" key="1">
    <source>
        <dbReference type="ARBA" id="ARBA00023002"/>
    </source>
</evidence>
<evidence type="ECO:0000259" key="5">
    <source>
        <dbReference type="Pfam" id="PF12867"/>
    </source>
</evidence>
<dbReference type="PANTHER" id="PTHR23150:SF36">
    <property type="entry name" value="HERCYNINE OXYGENASE"/>
    <property type="match status" value="1"/>
</dbReference>
<dbReference type="InterPro" id="IPR042095">
    <property type="entry name" value="SUMF_sf"/>
</dbReference>
<dbReference type="RefSeq" id="WP_378776159.1">
    <property type="nucleotide sequence ID" value="NZ_JBHTMX010000144.1"/>
</dbReference>
<dbReference type="SUPFAM" id="SSF56436">
    <property type="entry name" value="C-type lectin-like"/>
    <property type="match status" value="1"/>
</dbReference>